<keyword evidence="3" id="KW-1185">Reference proteome</keyword>
<reference evidence="2 3" key="1">
    <citation type="journal article" date="2021" name="ISME Commun">
        <title>Automated analysis of genomic sequences facilitates high-throughput and comprehensive description of bacteria.</title>
        <authorList>
            <person name="Hitch T.C.A."/>
        </authorList>
    </citation>
    <scope>NUCLEOTIDE SEQUENCE [LARGE SCALE GENOMIC DNA]</scope>
    <source>
        <strain evidence="2 3">Sanger_29</strain>
    </source>
</reference>
<evidence type="ECO:0000313" key="2">
    <source>
        <dbReference type="EMBL" id="MCU6724518.1"/>
    </source>
</evidence>
<dbReference type="EMBL" id="JAOQKE010000003">
    <property type="protein sequence ID" value="MCU6724518.1"/>
    <property type="molecule type" value="Genomic_DNA"/>
</dbReference>
<feature type="signal peptide" evidence="1">
    <location>
        <begin position="1"/>
        <end position="22"/>
    </location>
</feature>
<evidence type="ECO:0000256" key="1">
    <source>
        <dbReference type="SAM" id="SignalP"/>
    </source>
</evidence>
<organism evidence="2 3">
    <name type="scientific">Muricoprocola aceti</name>
    <dbReference type="NCBI Taxonomy" id="2981772"/>
    <lineage>
        <taxon>Bacteria</taxon>
        <taxon>Bacillati</taxon>
        <taxon>Bacillota</taxon>
        <taxon>Clostridia</taxon>
        <taxon>Lachnospirales</taxon>
        <taxon>Lachnospiraceae</taxon>
        <taxon>Muricoprocola</taxon>
    </lineage>
</organism>
<keyword evidence="1" id="KW-0732">Signal</keyword>
<protein>
    <submittedName>
        <fullName evidence="2">Uncharacterized protein</fullName>
    </submittedName>
</protein>
<comment type="caution">
    <text evidence="2">The sequence shown here is derived from an EMBL/GenBank/DDBJ whole genome shotgun (WGS) entry which is preliminary data.</text>
</comment>
<dbReference type="RefSeq" id="WP_262653934.1">
    <property type="nucleotide sequence ID" value="NZ_JAOQKE010000003.1"/>
</dbReference>
<proteinExistence type="predicted"/>
<accession>A0ABT2SKC1</accession>
<name>A0ABT2SKC1_9FIRM</name>
<dbReference type="Proteomes" id="UP001652338">
    <property type="component" value="Unassembled WGS sequence"/>
</dbReference>
<evidence type="ECO:0000313" key="3">
    <source>
        <dbReference type="Proteomes" id="UP001652338"/>
    </source>
</evidence>
<sequence length="103" mass="11527">MRRDKTSSIFLMGLTCCAIVSANTSTMTQAFNKLGIYSTTNNSFYGTESGMLKQYPIKEDKSNVEKEAQKLFGNMREATIAEQNAIQKNIDKISVPTGINFWD</sequence>
<feature type="chain" id="PRO_5045721052" evidence="1">
    <location>
        <begin position="23"/>
        <end position="103"/>
    </location>
</feature>
<gene>
    <name evidence="2" type="ORF">OCV47_03935</name>
</gene>